<evidence type="ECO:0000313" key="3">
    <source>
        <dbReference type="Proteomes" id="UP000005631"/>
    </source>
</evidence>
<feature type="chain" id="PRO_5003514171" description="DUF4440 domain-containing protein" evidence="1">
    <location>
        <begin position="18"/>
        <end position="151"/>
    </location>
</feature>
<accession>G8R1N1</accession>
<sequence length="151" mass="17099">MRVLACLFIILALSACDAPIPAKENKGLSTMQKREVIDSLMQAQQDAWNTGSLEAYMQTYKQSDSLIFVGSRGLNYGWNTTLSNYQKSYPDKEAMGTLQFENLEFKDLGSEYSFMIGRWYLFRSTDTLSGSYSLLWQWEGKSASIIADHSS</sequence>
<dbReference type="HOGENOM" id="CLU_132147_0_0_10"/>
<evidence type="ECO:0008006" key="4">
    <source>
        <dbReference type="Google" id="ProtNLM"/>
    </source>
</evidence>
<dbReference type="STRING" id="926562.Oweho_0757"/>
<dbReference type="KEGG" id="oho:Oweho_0757"/>
<gene>
    <name evidence="2" type="ordered locus">Oweho_0757</name>
</gene>
<dbReference type="EMBL" id="CP003156">
    <property type="protein sequence ID" value="AEV31770.1"/>
    <property type="molecule type" value="Genomic_DNA"/>
</dbReference>
<organism evidence="2 3">
    <name type="scientific">Owenweeksia hongkongensis (strain DSM 17368 / CIP 108786 / JCM 12287 / NRRL B-23963 / UST20020801)</name>
    <dbReference type="NCBI Taxonomy" id="926562"/>
    <lineage>
        <taxon>Bacteria</taxon>
        <taxon>Pseudomonadati</taxon>
        <taxon>Bacteroidota</taxon>
        <taxon>Flavobacteriia</taxon>
        <taxon>Flavobacteriales</taxon>
        <taxon>Owenweeksiaceae</taxon>
        <taxon>Owenweeksia</taxon>
    </lineage>
</organism>
<protein>
    <recommendedName>
        <fullName evidence="4">DUF4440 domain-containing protein</fullName>
    </recommendedName>
</protein>
<dbReference type="SUPFAM" id="SSF54427">
    <property type="entry name" value="NTF2-like"/>
    <property type="match status" value="1"/>
</dbReference>
<dbReference type="eggNOG" id="COG4319">
    <property type="taxonomic scope" value="Bacteria"/>
</dbReference>
<dbReference type="PROSITE" id="PS51257">
    <property type="entry name" value="PROKAR_LIPOPROTEIN"/>
    <property type="match status" value="1"/>
</dbReference>
<proteinExistence type="predicted"/>
<dbReference type="Gene3D" id="3.10.450.50">
    <property type="match status" value="1"/>
</dbReference>
<keyword evidence="1" id="KW-0732">Signal</keyword>
<dbReference type="InterPro" id="IPR032710">
    <property type="entry name" value="NTF2-like_dom_sf"/>
</dbReference>
<dbReference type="AlphaFoldDB" id="G8R1N1"/>
<name>G8R1N1_OWEHD</name>
<feature type="signal peptide" evidence="1">
    <location>
        <begin position="1"/>
        <end position="17"/>
    </location>
</feature>
<dbReference type="OrthoDB" id="120856at2"/>
<reference evidence="2 3" key="1">
    <citation type="journal article" date="2012" name="Stand. Genomic Sci.">
        <title>Genome sequence of the orange-pigmented seawater bacterium Owenweeksia hongkongensis type strain (UST20020801(T)).</title>
        <authorList>
            <person name="Riedel T."/>
            <person name="Held B."/>
            <person name="Nolan M."/>
            <person name="Lucas S."/>
            <person name="Lapidus A."/>
            <person name="Tice H."/>
            <person name="Del Rio T.G."/>
            <person name="Cheng J.F."/>
            <person name="Han C."/>
            <person name="Tapia R."/>
            <person name="Goodwin L.A."/>
            <person name="Pitluck S."/>
            <person name="Liolios K."/>
            <person name="Mavromatis K."/>
            <person name="Pagani I."/>
            <person name="Ivanova N."/>
            <person name="Mikhailova N."/>
            <person name="Pati A."/>
            <person name="Chen A."/>
            <person name="Palaniappan K."/>
            <person name="Rohde M."/>
            <person name="Tindall B.J."/>
            <person name="Detter J.C."/>
            <person name="Goker M."/>
            <person name="Woyke T."/>
            <person name="Bristow J."/>
            <person name="Eisen J.A."/>
            <person name="Markowitz V."/>
            <person name="Hugenholtz P."/>
            <person name="Klenk H.P."/>
            <person name="Kyrpides N.C."/>
        </authorList>
    </citation>
    <scope>NUCLEOTIDE SEQUENCE</scope>
    <source>
        <strain evidence="3">DSM 17368 / JCM 12287 / NRRL B-23963</strain>
    </source>
</reference>
<keyword evidence="3" id="KW-1185">Reference proteome</keyword>
<dbReference type="RefSeq" id="WP_014201131.1">
    <property type="nucleotide sequence ID" value="NC_016599.1"/>
</dbReference>
<dbReference type="Proteomes" id="UP000005631">
    <property type="component" value="Chromosome"/>
</dbReference>
<evidence type="ECO:0000313" key="2">
    <source>
        <dbReference type="EMBL" id="AEV31770.1"/>
    </source>
</evidence>
<evidence type="ECO:0000256" key="1">
    <source>
        <dbReference type="SAM" id="SignalP"/>
    </source>
</evidence>